<evidence type="ECO:0000313" key="2">
    <source>
        <dbReference type="Proteomes" id="UP001500393"/>
    </source>
</evidence>
<dbReference type="EMBL" id="BAAAOS010000017">
    <property type="protein sequence ID" value="GAA1566623.1"/>
    <property type="molecule type" value="Genomic_DNA"/>
</dbReference>
<gene>
    <name evidence="1" type="ORF">GCM10009789_20180</name>
</gene>
<accession>A0ABN2CXZ1</accession>
<organism evidence="1 2">
    <name type="scientific">Kribbella sancticallisti</name>
    <dbReference type="NCBI Taxonomy" id="460087"/>
    <lineage>
        <taxon>Bacteria</taxon>
        <taxon>Bacillati</taxon>
        <taxon>Actinomycetota</taxon>
        <taxon>Actinomycetes</taxon>
        <taxon>Propionibacteriales</taxon>
        <taxon>Kribbellaceae</taxon>
        <taxon>Kribbella</taxon>
    </lineage>
</organism>
<name>A0ABN2CXZ1_9ACTN</name>
<protein>
    <recommendedName>
        <fullName evidence="3">Alpha/beta hydrolase family protein</fullName>
    </recommendedName>
</protein>
<comment type="caution">
    <text evidence="1">The sequence shown here is derived from an EMBL/GenBank/DDBJ whole genome shotgun (WGS) entry which is preliminary data.</text>
</comment>
<reference evidence="1 2" key="1">
    <citation type="journal article" date="2019" name="Int. J. Syst. Evol. Microbiol.">
        <title>The Global Catalogue of Microorganisms (GCM) 10K type strain sequencing project: providing services to taxonomists for standard genome sequencing and annotation.</title>
        <authorList>
            <consortium name="The Broad Institute Genomics Platform"/>
            <consortium name="The Broad Institute Genome Sequencing Center for Infectious Disease"/>
            <person name="Wu L."/>
            <person name="Ma J."/>
        </authorList>
    </citation>
    <scope>NUCLEOTIDE SEQUENCE [LARGE SCALE GENOMIC DNA]</scope>
    <source>
        <strain evidence="1 2">JCM 14969</strain>
    </source>
</reference>
<sequence length="76" mass="8081">MIKSAEIQVDGRPALLTVPVDAPVRVGVVALHGSSNSSYRQVIFEHLAATLAPLGDAVLAFERARSRLTERAGATR</sequence>
<dbReference type="RefSeq" id="WP_344212193.1">
    <property type="nucleotide sequence ID" value="NZ_BAAAOS010000017.1"/>
</dbReference>
<keyword evidence="2" id="KW-1185">Reference proteome</keyword>
<evidence type="ECO:0000313" key="1">
    <source>
        <dbReference type="EMBL" id="GAA1566623.1"/>
    </source>
</evidence>
<dbReference type="Proteomes" id="UP001500393">
    <property type="component" value="Unassembled WGS sequence"/>
</dbReference>
<evidence type="ECO:0008006" key="3">
    <source>
        <dbReference type="Google" id="ProtNLM"/>
    </source>
</evidence>
<proteinExistence type="predicted"/>